<dbReference type="Gene3D" id="3.30.460.10">
    <property type="entry name" value="Beta Polymerase, domain 2"/>
    <property type="match status" value="1"/>
</dbReference>
<reference evidence="13" key="1">
    <citation type="submission" date="2019-07" db="EMBL/GenBank/DDBJ databases">
        <title>Hyphodiscus hymeniophilus genome sequencing and assembly.</title>
        <authorList>
            <person name="Kramer G."/>
            <person name="Nodwell J."/>
        </authorList>
    </citation>
    <scope>NUCLEOTIDE SEQUENCE</scope>
    <source>
        <strain evidence="13">ATCC 34498</strain>
    </source>
</reference>
<dbReference type="GO" id="GO:1990817">
    <property type="term" value="F:poly(A) RNA polymerase activity"/>
    <property type="evidence" value="ECO:0007669"/>
    <property type="project" value="UniProtKB-EC"/>
</dbReference>
<dbReference type="GO" id="GO:0010605">
    <property type="term" value="P:negative regulation of macromolecule metabolic process"/>
    <property type="evidence" value="ECO:0007669"/>
    <property type="project" value="UniProtKB-ARBA"/>
</dbReference>
<name>A0A9P7AZ09_9HELO</name>
<keyword evidence="8" id="KW-0479">Metal-binding</keyword>
<evidence type="ECO:0000256" key="4">
    <source>
        <dbReference type="ARBA" id="ARBA00008593"/>
    </source>
</evidence>
<dbReference type="PANTHER" id="PTHR12271">
    <property type="entry name" value="POLY A POLYMERASE CID PAP -RELATED"/>
    <property type="match status" value="1"/>
</dbReference>
<gene>
    <name evidence="13" type="ORF">D0Z07_3194</name>
</gene>
<dbReference type="EMBL" id="VNKQ01000006">
    <property type="protein sequence ID" value="KAG0650564.1"/>
    <property type="molecule type" value="Genomic_DNA"/>
</dbReference>
<dbReference type="OrthoDB" id="407432at2759"/>
<evidence type="ECO:0000256" key="5">
    <source>
        <dbReference type="ARBA" id="ARBA00012388"/>
    </source>
</evidence>
<proteinExistence type="inferred from homology"/>
<dbReference type="GO" id="GO:0050265">
    <property type="term" value="F:RNA uridylyltransferase activity"/>
    <property type="evidence" value="ECO:0007669"/>
    <property type="project" value="TreeGrafter"/>
</dbReference>
<feature type="region of interest" description="Disordered" evidence="10">
    <location>
        <begin position="72"/>
        <end position="231"/>
    </location>
</feature>
<evidence type="ECO:0000313" key="13">
    <source>
        <dbReference type="EMBL" id="KAG0650564.1"/>
    </source>
</evidence>
<organism evidence="13 14">
    <name type="scientific">Hyphodiscus hymeniophilus</name>
    <dbReference type="NCBI Taxonomy" id="353542"/>
    <lineage>
        <taxon>Eukaryota</taxon>
        <taxon>Fungi</taxon>
        <taxon>Dikarya</taxon>
        <taxon>Ascomycota</taxon>
        <taxon>Pezizomycotina</taxon>
        <taxon>Leotiomycetes</taxon>
        <taxon>Helotiales</taxon>
        <taxon>Hyphodiscaceae</taxon>
        <taxon>Hyphodiscus</taxon>
    </lineage>
</organism>
<dbReference type="GO" id="GO:0031123">
    <property type="term" value="P:RNA 3'-end processing"/>
    <property type="evidence" value="ECO:0007669"/>
    <property type="project" value="TreeGrafter"/>
</dbReference>
<feature type="compositionally biased region" description="Low complexity" evidence="10">
    <location>
        <begin position="188"/>
        <end position="199"/>
    </location>
</feature>
<evidence type="ECO:0000256" key="1">
    <source>
        <dbReference type="ARBA" id="ARBA00001936"/>
    </source>
</evidence>
<evidence type="ECO:0000259" key="11">
    <source>
        <dbReference type="Pfam" id="PF03828"/>
    </source>
</evidence>
<evidence type="ECO:0000256" key="9">
    <source>
        <dbReference type="ARBA" id="ARBA00022842"/>
    </source>
</evidence>
<evidence type="ECO:0000256" key="6">
    <source>
        <dbReference type="ARBA" id="ARBA00022490"/>
    </source>
</evidence>
<accession>A0A9P7AZ09</accession>
<feature type="region of interest" description="Disordered" evidence="10">
    <location>
        <begin position="417"/>
        <end position="448"/>
    </location>
</feature>
<sequence length="1081" mass="121971">MLPSQVTEGRPAASPEGNLEDRLRGLILNNTASNIPPSSSAPAPAKQSLPPHLMMATLEDQQAYLARPVATPQLEPPQDPLRGQQQPTGRKKLNQAQRRQMNSQLSIPIDTRPQQPIQPGRGYGNAQQSWSPRYNNNLQPQHHQRFSQQLPHSQQSGSPYTSHDMYHQGPQPSHRGRYQQGNTHFHSRQGQQYPQQRQPAAFNPSGGYDHPQSQDRHLYQPGAIGHGRNAPLIRDPNDFAAQSNYLEILCREHVPKAGIETKEEAEKEAFRIVVEKACRDAITEYERHELANSKFDPLSVELKCFGSMSSGFAIKSSDMDLALLAPHSKPPPDSPESCIPRILEKKLLGAGYGARLLTRTRVPIIKLCEKPTEKLRADLIEERTKWEIGFAEGGGGVTDTPEVDALADDEGLADVKPVTNQRSTPTDTPKQAVSHRDHDDLAQLGQKETQPLADYYNTAKRVLRKMGVFDLTVSSPHHDLHQSRILNSVCRAFISGLSSEPLSMRLRRYKSISPLFSEPPTIIQRSLSGILTQIEGERLAMAYESRSLTEADEKREAQCFGLVEAWRQLQDQFELTDDPLVYNRKLYMAFERLKNMSSLALVFLEELQHEQVSYYAARAHRLMDDLRQRVLVDTNTLTSIIIARYVSGVRNPQIREDLQRLTLDANNFEDVVLQHRALQLAVDFEHALKIDLYAVEDRSYVNQYVNFLRSRKAGSESQSIDIGLLAAIRRLPDPTKVSQNNPRDRYKDHLEFPKTDIGIQCDINFSAQLALHNTLLLRCYSHSDSRVRLLILFIKNWAKVRAINTPYRGTLSSYGYVLMVLHYLVNIAYPFVCPNLQELRKDPPSYLPPAEIEAQTTCEGRDVRFWRNEVEIKDLASRGLLNQNKDSVGFLLRGFFEYFAQTTQMSTIQRRGFDWGREVLSLRTLGGILTKQEKGWTGAKTVFEKTTVAAPPTVSTPAMETDSTKDPEAVVDGEVKGKATKLPPKTIEETKEIRHRYLFAIEDPFELDHNVARTVTHNGIVSIRDEFRRAWRIIRGVGRGSGSESEGLLDPASNDSDIKSDFAELLHLIHGADADTKMGPT</sequence>
<dbReference type="Pfam" id="PF22600">
    <property type="entry name" value="MTPAP-like_central"/>
    <property type="match status" value="1"/>
</dbReference>
<keyword evidence="9" id="KW-0460">Magnesium</keyword>
<dbReference type="InterPro" id="IPR002058">
    <property type="entry name" value="PAP_assoc"/>
</dbReference>
<dbReference type="GO" id="GO:0005737">
    <property type="term" value="C:cytoplasm"/>
    <property type="evidence" value="ECO:0007669"/>
    <property type="project" value="UniProtKB-SubCell"/>
</dbReference>
<keyword evidence="13" id="KW-0548">Nucleotidyltransferase</keyword>
<evidence type="ECO:0000256" key="7">
    <source>
        <dbReference type="ARBA" id="ARBA00022679"/>
    </source>
</evidence>
<dbReference type="GO" id="GO:0046872">
    <property type="term" value="F:metal ion binding"/>
    <property type="evidence" value="ECO:0007669"/>
    <property type="project" value="UniProtKB-KW"/>
</dbReference>
<comment type="similarity">
    <text evidence="4">Belongs to the DNA polymerase type-B-like family.</text>
</comment>
<dbReference type="PANTHER" id="PTHR12271:SF40">
    <property type="entry name" value="POLY(A) RNA POLYMERASE GLD2"/>
    <property type="match status" value="1"/>
</dbReference>
<evidence type="ECO:0000256" key="3">
    <source>
        <dbReference type="ARBA" id="ARBA00004496"/>
    </source>
</evidence>
<evidence type="ECO:0000256" key="2">
    <source>
        <dbReference type="ARBA" id="ARBA00001946"/>
    </source>
</evidence>
<evidence type="ECO:0000259" key="12">
    <source>
        <dbReference type="Pfam" id="PF22600"/>
    </source>
</evidence>
<dbReference type="Proteomes" id="UP000785200">
    <property type="component" value="Unassembled WGS sequence"/>
</dbReference>
<keyword evidence="6" id="KW-0963">Cytoplasm</keyword>
<dbReference type="SUPFAM" id="SSF81631">
    <property type="entry name" value="PAP/OAS1 substrate-binding domain"/>
    <property type="match status" value="1"/>
</dbReference>
<comment type="caution">
    <text evidence="13">The sequence shown here is derived from an EMBL/GenBank/DDBJ whole genome shotgun (WGS) entry which is preliminary data.</text>
</comment>
<evidence type="ECO:0000313" key="14">
    <source>
        <dbReference type="Proteomes" id="UP000785200"/>
    </source>
</evidence>
<feature type="region of interest" description="Disordered" evidence="10">
    <location>
        <begin position="1"/>
        <end position="23"/>
    </location>
</feature>
<dbReference type="AlphaFoldDB" id="A0A9P7AZ09"/>
<comment type="cofactor">
    <cofactor evidence="2">
        <name>Mg(2+)</name>
        <dbReference type="ChEBI" id="CHEBI:18420"/>
    </cofactor>
</comment>
<evidence type="ECO:0000256" key="10">
    <source>
        <dbReference type="SAM" id="MobiDB-lite"/>
    </source>
</evidence>
<dbReference type="Gene3D" id="1.10.1410.10">
    <property type="match status" value="1"/>
</dbReference>
<feature type="domain" description="PAP-associated" evidence="11">
    <location>
        <begin position="887"/>
        <end position="937"/>
    </location>
</feature>
<dbReference type="Pfam" id="PF03828">
    <property type="entry name" value="PAP_assoc"/>
    <property type="match status" value="1"/>
</dbReference>
<dbReference type="InterPro" id="IPR054708">
    <property type="entry name" value="MTPAP-like_central"/>
</dbReference>
<dbReference type="SUPFAM" id="SSF81301">
    <property type="entry name" value="Nucleotidyltransferase"/>
    <property type="match status" value="2"/>
</dbReference>
<evidence type="ECO:0000256" key="8">
    <source>
        <dbReference type="ARBA" id="ARBA00022723"/>
    </source>
</evidence>
<feature type="compositionally biased region" description="Polar residues" evidence="10">
    <location>
        <begin position="125"/>
        <end position="161"/>
    </location>
</feature>
<comment type="cofactor">
    <cofactor evidence="1">
        <name>Mn(2+)</name>
        <dbReference type="ChEBI" id="CHEBI:29035"/>
    </cofactor>
</comment>
<feature type="compositionally biased region" description="Polar residues" evidence="10">
    <location>
        <begin position="418"/>
        <end position="431"/>
    </location>
</feature>
<feature type="domain" description="Poly(A) RNA polymerase mitochondrial-like central palm" evidence="12">
    <location>
        <begin position="292"/>
        <end position="379"/>
    </location>
</feature>
<keyword evidence="7" id="KW-0808">Transferase</keyword>
<comment type="subcellular location">
    <subcellularLocation>
        <location evidence="3">Cytoplasm</location>
    </subcellularLocation>
</comment>
<dbReference type="InterPro" id="IPR043519">
    <property type="entry name" value="NT_sf"/>
</dbReference>
<feature type="compositionally biased region" description="Polar residues" evidence="10">
    <location>
        <begin position="83"/>
        <end position="117"/>
    </location>
</feature>
<protein>
    <recommendedName>
        <fullName evidence="5">polynucleotide adenylyltransferase</fullName>
        <ecNumber evidence="5">2.7.7.19</ecNumber>
    </recommendedName>
</protein>
<keyword evidence="14" id="KW-1185">Reference proteome</keyword>
<dbReference type="EC" id="2.7.7.19" evidence="5"/>